<comment type="caution">
    <text evidence="3">The sequence shown here is derived from an EMBL/GenBank/DDBJ whole genome shotgun (WGS) entry which is preliminary data.</text>
</comment>
<name>A0AA44II25_PARBF</name>
<dbReference type="CDD" id="cd06166">
    <property type="entry name" value="Sortase_D_2"/>
    <property type="match status" value="1"/>
</dbReference>
<dbReference type="Proteomes" id="UP000573963">
    <property type="component" value="Unassembled WGS sequence"/>
</dbReference>
<dbReference type="EMBL" id="JABAFD010000010">
    <property type="protein sequence ID" value="NME10645.1"/>
    <property type="molecule type" value="Genomic_DNA"/>
</dbReference>
<dbReference type="GO" id="GO:0016787">
    <property type="term" value="F:hydrolase activity"/>
    <property type="evidence" value="ECO:0007669"/>
    <property type="project" value="UniProtKB-KW"/>
</dbReference>
<dbReference type="Pfam" id="PF04203">
    <property type="entry name" value="Sortase"/>
    <property type="match status" value="1"/>
</dbReference>
<reference evidence="3 4" key="1">
    <citation type="submission" date="2020-04" db="EMBL/GenBank/DDBJ databases">
        <authorList>
            <person name="Hitch T.C.A."/>
            <person name="Wylensek D."/>
            <person name="Clavel T."/>
        </authorList>
    </citation>
    <scope>NUCLEOTIDE SEQUENCE [LARGE SCALE GENOMIC DNA]</scope>
    <source>
        <strain evidence="3 4">Med78_4-601-WT-2</strain>
    </source>
</reference>
<evidence type="ECO:0000313" key="3">
    <source>
        <dbReference type="EMBL" id="NME10645.1"/>
    </source>
</evidence>
<evidence type="ECO:0000313" key="4">
    <source>
        <dbReference type="Proteomes" id="UP000573963"/>
    </source>
</evidence>
<dbReference type="InterPro" id="IPR005754">
    <property type="entry name" value="Sortase"/>
</dbReference>
<dbReference type="RefSeq" id="WP_168932577.1">
    <property type="nucleotide sequence ID" value="NZ_JABAFD010000010.1"/>
</dbReference>
<accession>A0AA44II25</accession>
<dbReference type="InterPro" id="IPR023365">
    <property type="entry name" value="Sortase_dom-sf"/>
</dbReference>
<dbReference type="NCBIfam" id="TIGR01076">
    <property type="entry name" value="sortase_fam"/>
    <property type="match status" value="1"/>
</dbReference>
<protein>
    <submittedName>
        <fullName evidence="3">Class D sortase</fullName>
    </submittedName>
</protein>
<feature type="active site" description="Acyl-thioester intermediate" evidence="2">
    <location>
        <position position="168"/>
    </location>
</feature>
<dbReference type="InterPro" id="IPR042000">
    <property type="entry name" value="Sortase_D_2"/>
</dbReference>
<feature type="active site" description="Proton donor/acceptor" evidence="2">
    <location>
        <position position="105"/>
    </location>
</feature>
<dbReference type="AlphaFoldDB" id="A0AA44II25"/>
<evidence type="ECO:0000256" key="1">
    <source>
        <dbReference type="ARBA" id="ARBA00022801"/>
    </source>
</evidence>
<dbReference type="Gene3D" id="2.40.260.10">
    <property type="entry name" value="Sortase"/>
    <property type="match status" value="1"/>
</dbReference>
<sequence length="186" mass="20848">MKRIFGKLLIAFGACVICGVLYLNYTTSKINNKMVEDYKETIITSDIKNDEYNLGDVIGVLNIPKIDLEVAIKRGIDNEILKDAVGHFENTSMPGEYGNFAVAGHRAYTSNKFFSNLDELQVGDEINVLSGNEEFKYKVNNIEVVTPDKVDVVDSTDKNKKEITLVTCTPKYIGSHRLIVKGEYIK</sequence>
<evidence type="ECO:0000256" key="2">
    <source>
        <dbReference type="PIRSR" id="PIRSR605754-1"/>
    </source>
</evidence>
<organism evidence="3 4">
    <name type="scientific">Paraclostridium bifermentans</name>
    <name type="common">Clostridium bifermentans</name>
    <dbReference type="NCBI Taxonomy" id="1490"/>
    <lineage>
        <taxon>Bacteria</taxon>
        <taxon>Bacillati</taxon>
        <taxon>Bacillota</taxon>
        <taxon>Clostridia</taxon>
        <taxon>Peptostreptococcales</taxon>
        <taxon>Peptostreptococcaceae</taxon>
        <taxon>Paraclostridium</taxon>
    </lineage>
</organism>
<proteinExistence type="predicted"/>
<dbReference type="SUPFAM" id="SSF63817">
    <property type="entry name" value="Sortase"/>
    <property type="match status" value="1"/>
</dbReference>
<gene>
    <name evidence="3" type="ORF">HF875_14035</name>
</gene>
<keyword evidence="1" id="KW-0378">Hydrolase</keyword>